<accession>A0A7I7SJW8</accession>
<comment type="caution">
    <text evidence="1">The sequence shown here is derived from an EMBL/GenBank/DDBJ whole genome shotgun (WGS) entry which is preliminary data.</text>
</comment>
<proteinExistence type="predicted"/>
<sequence>MRRSLAVVVVVLTVLASAGAGVGAWLVAHHREAQPPQISAYSNRHLVRVGPYFTCNVLDLTDCRTPEDQGELPVTERDPVQLAVPAAIGDAPWRLLMVYDDGDTARTFLAGTRLAVTIPTVDPHLGQLNGVAVQLLTMVTLPDGELASAAHAEWSVAMIWPPTPAP</sequence>
<dbReference type="RefSeq" id="WP_069391319.1">
    <property type="nucleotide sequence ID" value="NZ_AP022594.1"/>
</dbReference>
<name>A0A7I7SJW8_9MYCO</name>
<evidence type="ECO:0000313" key="1">
    <source>
        <dbReference type="EMBL" id="OSC34440.1"/>
    </source>
</evidence>
<gene>
    <name evidence="1" type="ORF">B8W67_06795</name>
</gene>
<reference evidence="1 2" key="1">
    <citation type="submission" date="2017-04" db="EMBL/GenBank/DDBJ databases">
        <title>The new phylogeny of genus Mycobacterium.</title>
        <authorList>
            <person name="Tortoli E."/>
            <person name="Trovato A."/>
            <person name="Cirillo D.M."/>
        </authorList>
    </citation>
    <scope>NUCLEOTIDE SEQUENCE [LARGE SCALE GENOMIC DNA]</scope>
    <source>
        <strain evidence="1 2">KCTC 19819</strain>
    </source>
</reference>
<dbReference type="OrthoDB" id="4772953at2"/>
<dbReference type="AlphaFoldDB" id="A0A7I7SJW8"/>
<dbReference type="Proteomes" id="UP000193577">
    <property type="component" value="Unassembled WGS sequence"/>
</dbReference>
<dbReference type="InterPro" id="IPR024495">
    <property type="entry name" value="DUF2771"/>
</dbReference>
<dbReference type="Pfam" id="PF10969">
    <property type="entry name" value="DUF2771"/>
    <property type="match status" value="1"/>
</dbReference>
<evidence type="ECO:0000313" key="2">
    <source>
        <dbReference type="Proteomes" id="UP000193577"/>
    </source>
</evidence>
<organism evidence="1 2">
    <name type="scientific">Mycolicibacillus koreensis</name>
    <dbReference type="NCBI Taxonomy" id="1069220"/>
    <lineage>
        <taxon>Bacteria</taxon>
        <taxon>Bacillati</taxon>
        <taxon>Actinomycetota</taxon>
        <taxon>Actinomycetes</taxon>
        <taxon>Mycobacteriales</taxon>
        <taxon>Mycobacteriaceae</taxon>
        <taxon>Mycolicibacillus</taxon>
    </lineage>
</organism>
<keyword evidence="2" id="KW-1185">Reference proteome</keyword>
<dbReference type="EMBL" id="NCXO01000010">
    <property type="protein sequence ID" value="OSC34440.1"/>
    <property type="molecule type" value="Genomic_DNA"/>
</dbReference>
<protein>
    <submittedName>
        <fullName evidence="1">Uncharacterized protein</fullName>
    </submittedName>
</protein>